<dbReference type="InterPro" id="IPR024775">
    <property type="entry name" value="DinB-like"/>
</dbReference>
<reference evidence="3" key="1">
    <citation type="journal article" date="2019" name="Int. J. Syst. Evol. Microbiol.">
        <title>The Global Catalogue of Microorganisms (GCM) 10K type strain sequencing project: providing services to taxonomists for standard genome sequencing and annotation.</title>
        <authorList>
            <consortium name="The Broad Institute Genomics Platform"/>
            <consortium name="The Broad Institute Genome Sequencing Center for Infectious Disease"/>
            <person name="Wu L."/>
            <person name="Ma J."/>
        </authorList>
    </citation>
    <scope>NUCLEOTIDE SEQUENCE [LARGE SCALE GENOMIC DNA]</scope>
    <source>
        <strain evidence="3">CCUG 62114</strain>
    </source>
</reference>
<protein>
    <submittedName>
        <fullName evidence="2">YfiT family bacillithiol transferase</fullName>
    </submittedName>
</protein>
<dbReference type="Gene3D" id="1.20.120.450">
    <property type="entry name" value="dinb family like domain"/>
    <property type="match status" value="1"/>
</dbReference>
<dbReference type="InterPro" id="IPR034660">
    <property type="entry name" value="DinB/YfiT-like"/>
</dbReference>
<feature type="domain" description="DinB-like" evidence="1">
    <location>
        <begin position="35"/>
        <end position="168"/>
    </location>
</feature>
<evidence type="ECO:0000313" key="3">
    <source>
        <dbReference type="Proteomes" id="UP001596997"/>
    </source>
</evidence>
<dbReference type="Pfam" id="PF12867">
    <property type="entry name" value="DinB_2"/>
    <property type="match status" value="1"/>
</dbReference>
<dbReference type="SUPFAM" id="SSF109854">
    <property type="entry name" value="DinB/YfiT-like putative metalloenzymes"/>
    <property type="match status" value="1"/>
</dbReference>
<accession>A0ABW3I0N0</accession>
<dbReference type="NCBIfam" id="NF009807">
    <property type="entry name" value="PRK13291.1"/>
    <property type="match status" value="1"/>
</dbReference>
<dbReference type="Proteomes" id="UP001596997">
    <property type="component" value="Unassembled WGS sequence"/>
</dbReference>
<dbReference type="GO" id="GO:0016740">
    <property type="term" value="F:transferase activity"/>
    <property type="evidence" value="ECO:0007669"/>
    <property type="project" value="UniProtKB-KW"/>
</dbReference>
<keyword evidence="2" id="KW-0808">Transferase</keyword>
<name>A0ABW3I0N0_9FLAO</name>
<dbReference type="RefSeq" id="WP_377713557.1">
    <property type="nucleotide sequence ID" value="NZ_JBHTJM010000005.1"/>
</dbReference>
<sequence>MDLEQLKYPIGKPNLPEEISSNHINLWIQTIEEFPTKIESEIEGLSNKEFGYRYRPNGWNIKQVINHCIDSHINSFVRFKLALTEDNPTIKPYREDLWAELPDTVDYNVDESLSLLKSIHRRWAYLLNSLSESDLCKTFIHPDGNEKISLKENLCIYAWHCKHHLAHIRNAKKEQY</sequence>
<evidence type="ECO:0000259" key="1">
    <source>
        <dbReference type="Pfam" id="PF12867"/>
    </source>
</evidence>
<gene>
    <name evidence="2" type="ORF">ACFQ1O_03905</name>
</gene>
<proteinExistence type="predicted"/>
<comment type="caution">
    <text evidence="2">The sequence shown here is derived from an EMBL/GenBank/DDBJ whole genome shotgun (WGS) entry which is preliminary data.</text>
</comment>
<dbReference type="EMBL" id="JBHTJM010000005">
    <property type="protein sequence ID" value="MFD0963147.1"/>
    <property type="molecule type" value="Genomic_DNA"/>
</dbReference>
<evidence type="ECO:0000313" key="2">
    <source>
        <dbReference type="EMBL" id="MFD0963147.1"/>
    </source>
</evidence>
<keyword evidence="3" id="KW-1185">Reference proteome</keyword>
<organism evidence="2 3">
    <name type="scientific">Pseudofulvibacter geojedonensis</name>
    <dbReference type="NCBI Taxonomy" id="1123758"/>
    <lineage>
        <taxon>Bacteria</taxon>
        <taxon>Pseudomonadati</taxon>
        <taxon>Bacteroidota</taxon>
        <taxon>Flavobacteriia</taxon>
        <taxon>Flavobacteriales</taxon>
        <taxon>Flavobacteriaceae</taxon>
        <taxon>Pseudofulvibacter</taxon>
    </lineage>
</organism>